<dbReference type="Pfam" id="PF05699">
    <property type="entry name" value="Dimer_Tnp_hAT"/>
    <property type="match status" value="1"/>
</dbReference>
<evidence type="ECO:0000256" key="6">
    <source>
        <dbReference type="SAM" id="MobiDB-lite"/>
    </source>
</evidence>
<dbReference type="PANTHER" id="PTHR46481">
    <property type="entry name" value="ZINC FINGER BED DOMAIN-CONTAINING PROTEIN 4"/>
    <property type="match status" value="1"/>
</dbReference>
<feature type="compositionally biased region" description="Low complexity" evidence="6">
    <location>
        <begin position="481"/>
        <end position="504"/>
    </location>
</feature>
<sequence length="504" mass="57791">MPFKGVSEIVPLERRYRLQKVLFLAIFVPLQRHYVRTYIKQEVKGKILSLKVDSSKKDGRPFFGVNIQFSKDGEIELRTLAVRELHVSQSAHNLKEEIMNILDLYEINIGNLVSFTSDNGSNMLRAADLLRTEQEEQQNVIDEDQEDIDMTPGIKCAAHTLQLAIMDDSIKTEREVVNLFSQCRNVVKALRTETYRKKLKKAHLSVPVLDQETRWNTSYAMLESLHNVKNFIEDEECVSDFDDDTWNNIKSVLESLEPTMVATKIFQGEQLTLGDMFGCWLECKVKLRNVGSPLATKIVEAMKKREREKGGLDKVPPLFDHPGFAAAIFLDPRYFSILEESEMMMKMTQSMLRERDSLRNLSCSSSNIDLTSQMNSYFRETPRIKDRKTSIPKWWEERKIKYPELYEVAKVVHAIPATQVSVERLFSALSFVMHYLRSNLTGQMIEDLVLILNNSHLVKEDILVLIEKDSPECDSDEEENSGSISSVNVSSGSNSSTFLSSKYT</sequence>
<evidence type="ECO:0000256" key="3">
    <source>
        <dbReference type="ARBA" id="ARBA00022771"/>
    </source>
</evidence>
<feature type="domain" description="HAT C-terminal dimerisation" evidence="7">
    <location>
        <begin position="374"/>
        <end position="452"/>
    </location>
</feature>
<dbReference type="GO" id="GO:0005634">
    <property type="term" value="C:nucleus"/>
    <property type="evidence" value="ECO:0007669"/>
    <property type="project" value="UniProtKB-SubCell"/>
</dbReference>
<comment type="caution">
    <text evidence="8">The sequence shown here is derived from an EMBL/GenBank/DDBJ whole genome shotgun (WGS) entry which is preliminary data.</text>
</comment>
<comment type="subcellular location">
    <subcellularLocation>
        <location evidence="1">Nucleus</location>
    </subcellularLocation>
</comment>
<evidence type="ECO:0000259" key="7">
    <source>
        <dbReference type="Pfam" id="PF05699"/>
    </source>
</evidence>
<evidence type="ECO:0000256" key="5">
    <source>
        <dbReference type="ARBA" id="ARBA00023242"/>
    </source>
</evidence>
<keyword evidence="5" id="KW-0539">Nucleus</keyword>
<evidence type="ECO:0000313" key="8">
    <source>
        <dbReference type="EMBL" id="KAK3922771.1"/>
    </source>
</evidence>
<keyword evidence="9" id="KW-1185">Reference proteome</keyword>
<dbReference type="GO" id="GO:0046983">
    <property type="term" value="F:protein dimerization activity"/>
    <property type="evidence" value="ECO:0007669"/>
    <property type="project" value="InterPro"/>
</dbReference>
<dbReference type="SUPFAM" id="SSF53098">
    <property type="entry name" value="Ribonuclease H-like"/>
    <property type="match status" value="1"/>
</dbReference>
<dbReference type="InterPro" id="IPR012337">
    <property type="entry name" value="RNaseH-like_sf"/>
</dbReference>
<evidence type="ECO:0000256" key="1">
    <source>
        <dbReference type="ARBA" id="ARBA00004123"/>
    </source>
</evidence>
<proteinExistence type="predicted"/>
<feature type="non-terminal residue" evidence="8">
    <location>
        <position position="1"/>
    </location>
</feature>
<evidence type="ECO:0000256" key="4">
    <source>
        <dbReference type="ARBA" id="ARBA00022833"/>
    </source>
</evidence>
<protein>
    <submittedName>
        <fullName evidence="8">Zinc finger BED domain-containing protein 4</fullName>
    </submittedName>
</protein>
<keyword evidence="3" id="KW-0863">Zinc-finger</keyword>
<dbReference type="InterPro" id="IPR008906">
    <property type="entry name" value="HATC_C_dom"/>
</dbReference>
<dbReference type="AlphaFoldDB" id="A0AAE1HLC9"/>
<accession>A0AAE1HLC9</accession>
<dbReference type="PANTHER" id="PTHR46481:SF10">
    <property type="entry name" value="ZINC FINGER BED DOMAIN-CONTAINING PROTEIN 39"/>
    <property type="match status" value="1"/>
</dbReference>
<keyword evidence="2" id="KW-0479">Metal-binding</keyword>
<dbReference type="InterPro" id="IPR052035">
    <property type="entry name" value="ZnF_BED_domain_contain"/>
</dbReference>
<organism evidence="8 9">
    <name type="scientific">Frankliniella fusca</name>
    <dbReference type="NCBI Taxonomy" id="407009"/>
    <lineage>
        <taxon>Eukaryota</taxon>
        <taxon>Metazoa</taxon>
        <taxon>Ecdysozoa</taxon>
        <taxon>Arthropoda</taxon>
        <taxon>Hexapoda</taxon>
        <taxon>Insecta</taxon>
        <taxon>Pterygota</taxon>
        <taxon>Neoptera</taxon>
        <taxon>Paraneoptera</taxon>
        <taxon>Thysanoptera</taxon>
        <taxon>Terebrantia</taxon>
        <taxon>Thripoidea</taxon>
        <taxon>Thripidae</taxon>
        <taxon>Frankliniella</taxon>
    </lineage>
</organism>
<evidence type="ECO:0000313" key="9">
    <source>
        <dbReference type="Proteomes" id="UP001219518"/>
    </source>
</evidence>
<feature type="region of interest" description="Disordered" evidence="6">
    <location>
        <begin position="472"/>
        <end position="504"/>
    </location>
</feature>
<evidence type="ECO:0000256" key="2">
    <source>
        <dbReference type="ARBA" id="ARBA00022723"/>
    </source>
</evidence>
<dbReference type="EMBL" id="JAHWGI010001108">
    <property type="protein sequence ID" value="KAK3922771.1"/>
    <property type="molecule type" value="Genomic_DNA"/>
</dbReference>
<gene>
    <name evidence="8" type="ORF">KUF71_000173</name>
</gene>
<dbReference type="GO" id="GO:0008270">
    <property type="term" value="F:zinc ion binding"/>
    <property type="evidence" value="ECO:0007669"/>
    <property type="project" value="UniProtKB-KW"/>
</dbReference>
<reference evidence="8" key="1">
    <citation type="submission" date="2021-07" db="EMBL/GenBank/DDBJ databases">
        <authorList>
            <person name="Catto M.A."/>
            <person name="Jacobson A."/>
            <person name="Kennedy G."/>
            <person name="Labadie P."/>
            <person name="Hunt B.G."/>
            <person name="Srinivasan R."/>
        </authorList>
    </citation>
    <scope>NUCLEOTIDE SEQUENCE</scope>
    <source>
        <strain evidence="8">PL_HMW_Pooled</strain>
        <tissue evidence="8">Head</tissue>
    </source>
</reference>
<reference evidence="8" key="2">
    <citation type="journal article" date="2023" name="BMC Genomics">
        <title>Pest status, molecular evolution, and epigenetic factors derived from the genome assembly of Frankliniella fusca, a thysanopteran phytovirus vector.</title>
        <authorList>
            <person name="Catto M.A."/>
            <person name="Labadie P.E."/>
            <person name="Jacobson A.L."/>
            <person name="Kennedy G.G."/>
            <person name="Srinivasan R."/>
            <person name="Hunt B.G."/>
        </authorList>
    </citation>
    <scope>NUCLEOTIDE SEQUENCE</scope>
    <source>
        <strain evidence="8">PL_HMW_Pooled</strain>
    </source>
</reference>
<dbReference type="Proteomes" id="UP001219518">
    <property type="component" value="Unassembled WGS sequence"/>
</dbReference>
<keyword evidence="4" id="KW-0862">Zinc</keyword>
<name>A0AAE1HLC9_9NEOP</name>